<organism evidence="1 2">
    <name type="scientific">Nostoc piscinale CENA21</name>
    <dbReference type="NCBI Taxonomy" id="224013"/>
    <lineage>
        <taxon>Bacteria</taxon>
        <taxon>Bacillati</taxon>
        <taxon>Cyanobacteriota</taxon>
        <taxon>Cyanophyceae</taxon>
        <taxon>Nostocales</taxon>
        <taxon>Nostocaceae</taxon>
        <taxon>Nostoc</taxon>
    </lineage>
</organism>
<dbReference type="PATRIC" id="fig|224013.5.peg.4450"/>
<dbReference type="OrthoDB" id="488697at2"/>
<reference evidence="2" key="1">
    <citation type="submission" date="2015-07" db="EMBL/GenBank/DDBJ databases">
        <title>Genome Of Nitrogen-Fixing Cyanobacterium Nostoc piscinale CENA21 From Solimoes/Amazon River Floodplain Sediments And Comparative Genomics To Uncover Biosynthetic Natural Products Potential.</title>
        <authorList>
            <person name="Leao T.F."/>
            <person name="Leao P.N."/>
            <person name="Guimaraes P.I."/>
            <person name="de Melo A.G.C."/>
            <person name="Ramos R.T.J."/>
            <person name="Silva A."/>
            <person name="Fiore M.F."/>
            <person name="Schneider M.P.C."/>
        </authorList>
    </citation>
    <scope>NUCLEOTIDE SEQUENCE [LARGE SCALE GENOMIC DNA]</scope>
    <source>
        <strain evidence="2">CENA21</strain>
    </source>
</reference>
<reference evidence="1 2" key="2">
    <citation type="journal article" date="2016" name="Genome Announc.">
        <title>Draft Genome Sequence of the N2-Fixing Cyanobacterium Nostoc piscinale CENA21, Isolated from the Brazilian Amazon Floodplain.</title>
        <authorList>
            <person name="Leao T."/>
            <person name="Guimaraes P.I."/>
            <person name="de Melo A.G."/>
            <person name="Ramos R.T."/>
            <person name="Leao P.N."/>
            <person name="Silva A."/>
            <person name="Fiore M.F."/>
            <person name="Schneider M.P."/>
        </authorList>
    </citation>
    <scope>NUCLEOTIDE SEQUENCE [LARGE SCALE GENOMIC DNA]</scope>
    <source>
        <strain evidence="1 2">CENA21</strain>
    </source>
</reference>
<dbReference type="EMBL" id="CP012036">
    <property type="protein sequence ID" value="ALF54392.1"/>
    <property type="molecule type" value="Genomic_DNA"/>
</dbReference>
<name>A0A0M5MHD3_9NOSO</name>
<keyword evidence="2" id="KW-1185">Reference proteome</keyword>
<dbReference type="RefSeq" id="WP_062294920.1">
    <property type="nucleotide sequence ID" value="NZ_CP012036.1"/>
</dbReference>
<proteinExistence type="predicted"/>
<gene>
    <name evidence="1" type="ORF">ACX27_18595</name>
</gene>
<evidence type="ECO:0000313" key="1">
    <source>
        <dbReference type="EMBL" id="ALF54392.1"/>
    </source>
</evidence>
<dbReference type="KEGG" id="npz:ACX27_18595"/>
<dbReference type="Proteomes" id="UP000062645">
    <property type="component" value="Chromosome"/>
</dbReference>
<protein>
    <submittedName>
        <fullName evidence="1">Uncharacterized protein</fullName>
    </submittedName>
</protein>
<accession>A0A0M5MHD3</accession>
<evidence type="ECO:0000313" key="2">
    <source>
        <dbReference type="Proteomes" id="UP000062645"/>
    </source>
</evidence>
<dbReference type="AlphaFoldDB" id="A0A0M5MHD3"/>
<sequence length="69" mass="8060">MPNYEEKPYLKKHQFTTNREEPLTAKITLRLPPSMLEKLKGLDNYPEFIRQAIADALNKLEEGNDVNED</sequence>